<evidence type="ECO:0000313" key="3">
    <source>
        <dbReference type="EMBL" id="KAK6726288.1"/>
    </source>
</evidence>
<protein>
    <recommendedName>
        <fullName evidence="2">Mos1 transposase HTH domain-containing protein</fullName>
    </recommendedName>
</protein>
<feature type="region of interest" description="Disordered" evidence="1">
    <location>
        <begin position="357"/>
        <end position="414"/>
    </location>
</feature>
<evidence type="ECO:0000259" key="2">
    <source>
        <dbReference type="Pfam" id="PF17906"/>
    </source>
</evidence>
<dbReference type="InterPro" id="IPR052709">
    <property type="entry name" value="Transposase-MT_Hybrid"/>
</dbReference>
<dbReference type="InterPro" id="IPR041426">
    <property type="entry name" value="Mos1_HTH"/>
</dbReference>
<proteinExistence type="predicted"/>
<feature type="compositionally biased region" description="Polar residues" evidence="1">
    <location>
        <begin position="1233"/>
        <end position="1264"/>
    </location>
</feature>
<feature type="domain" description="Mos1 transposase HTH" evidence="2">
    <location>
        <begin position="1336"/>
        <end position="1381"/>
    </location>
</feature>
<evidence type="ECO:0000256" key="1">
    <source>
        <dbReference type="SAM" id="MobiDB-lite"/>
    </source>
</evidence>
<dbReference type="Gene3D" id="3.30.420.10">
    <property type="entry name" value="Ribonuclease H-like superfamily/Ribonuclease H"/>
    <property type="match status" value="1"/>
</dbReference>
<dbReference type="Proteomes" id="UP001303046">
    <property type="component" value="Unassembled WGS sequence"/>
</dbReference>
<gene>
    <name evidence="3" type="primary">Necator_chrI.g667</name>
    <name evidence="3" type="ORF">RB195_004545</name>
</gene>
<feature type="compositionally biased region" description="Polar residues" evidence="1">
    <location>
        <begin position="596"/>
        <end position="612"/>
    </location>
</feature>
<dbReference type="Pfam" id="PF01359">
    <property type="entry name" value="Transposase_1"/>
    <property type="match status" value="1"/>
</dbReference>
<comment type="caution">
    <text evidence="3">The sequence shown here is derived from an EMBL/GenBank/DDBJ whole genome shotgun (WGS) entry which is preliminary data.</text>
</comment>
<dbReference type="PANTHER" id="PTHR46060">
    <property type="entry name" value="MARINER MOS1 TRANSPOSASE-LIKE PROTEIN"/>
    <property type="match status" value="1"/>
</dbReference>
<feature type="region of interest" description="Disordered" evidence="1">
    <location>
        <begin position="1221"/>
        <end position="1273"/>
    </location>
</feature>
<feature type="region of interest" description="Disordered" evidence="1">
    <location>
        <begin position="1045"/>
        <end position="1081"/>
    </location>
</feature>
<dbReference type="PANTHER" id="PTHR46060:SF3">
    <property type="entry name" value="PROTEIN GVQW3"/>
    <property type="match status" value="1"/>
</dbReference>
<reference evidence="3 4" key="1">
    <citation type="submission" date="2023-08" db="EMBL/GenBank/DDBJ databases">
        <title>A Necator americanus chromosomal reference genome.</title>
        <authorList>
            <person name="Ilik V."/>
            <person name="Petrzelkova K.J."/>
            <person name="Pardy F."/>
            <person name="Fuh T."/>
            <person name="Niatou-Singa F.S."/>
            <person name="Gouil Q."/>
            <person name="Baker L."/>
            <person name="Ritchie M.E."/>
            <person name="Jex A.R."/>
            <person name="Gazzola D."/>
            <person name="Li H."/>
            <person name="Toshio Fujiwara R."/>
            <person name="Zhan B."/>
            <person name="Aroian R.V."/>
            <person name="Pafco B."/>
            <person name="Schwarz E.M."/>
        </authorList>
    </citation>
    <scope>NUCLEOTIDE SEQUENCE [LARGE SCALE GENOMIC DNA]</scope>
    <source>
        <strain evidence="3 4">Aroian</strain>
        <tissue evidence="3">Whole animal</tissue>
    </source>
</reference>
<dbReference type="Pfam" id="PF17906">
    <property type="entry name" value="HTH_48"/>
    <property type="match status" value="1"/>
</dbReference>
<sequence length="1648" mass="187159">MFEPSPAEFVPSQQRGPDVAVYRIPGNPELCYEWSFKKLLSDKETGSYICCGCRSLKARDRVKYKDPLPLCKIKDGYFVTDPCFPARAHFCKPRSTPEVAMRRMVIKKCNDLREDTERRPTSSVVDELIGEVSGEGFDELSDASKQVMVEKLARMTESASRTLTRVFQWNMQKAQSPVAVPPGEEYLKKIVNELLKVKMKCALCESEQLRVNFVPIPSKKVSTIILLSCLARYNVVTLEDAKKHYKEMFATRKRICKNHFIQAVMFIGWEVEQLCGEFPLNGISEASPFVISSLLTNLRTYRGLLDDSMPMEKKDIREFFDEYMAEFHDEVTQRISTPGSVEGELFLQATANFDIKKEEDSSDPQITISEQPTDGRDADSPDFFVPNEELRQEEQDASKLGSYSSGSSSDEGETVADSELMMKCALCCAQRRYTQLRSISKVPQRNIIFLACMLLRKVTNEESATHIYKEFQRTQKRCCKQHYVDAAMTIQDELKKNPECLPNESRVPRFIPAELLQLLQEQGNHIVRVVLQARDVALFYSECLSKYHNGKDWELEDRIEALHQYSSSGSRIKATSRARKRRHEDLDEQSAMEPEATTTQSASGDASVTKGSNNKTTCALCCLTRNKIEFCRASVRADQHLILLSCLVLNGSFKTEVAQVMLREMLKNVQYICRKHFVLAMLYIYKSIKEKWNELATWTFHSLPDYIKEDLVNRIRGCANEIQKGFRNVEIKEIFVEKFYNSCEARYCVVGRLLAREGKGKTSKNAVSDTVIDGNSECAVAEPRKGAPRTVKYGYKRTVSERIATSEIQLSNSVNSFVPIPVSPRWLIHRTRPETKRVSLLACGLCGCVRLWIDVRKASSKAGRTNMLLACLLQQGLIDTKTASNFHKDSTRSQKRLCHEHFIHAGAYLASAVQKLTSHYPILGLWNIPFDMMDNIVATLQHHLGSISPMDTLIPHDVASFFNDYLLKYVESEEWKITEVQQPSSESDQVLDYAKDKMAKKQNRSQTANEMDEELFSNDVRHPGENDDSLLFCKEEKKEEAGIVISEQSRNTNEVSENNTNHEEEHEPSVEQEPSLEASVDTSSKIRCEVCDYRGTNGLRKPPTSRSYNVILIACMIMDGAIDSSQATDLFWKLTNFNVLICEKHFVKAVLRINKELEQIWGKIPSDGLDDVPCSKMYQFLEIIKSHACRIDLSRKTIIDLTDIRDFYDSCQMSHFAGEVRDSSGVADDGSQSDDNSQEVPSSTNAENPSDSSESSGTPASVSSDESDGVPAGELLSSATDEVCGAELSFQEEIPATALLEQPIPHVDESLGTSGTNNAYRCDAFSTAAKNINESIDFRPIALFHFRQGLSVQTTTAEIIATFGEDSVTERKVREWFELFRTRHAQIAASAITPQAQAQDRLMKALLEADPNKTIPQLAQEFGAPVDTILSYLRMSGMLRNVRRTVLSERQRRNRMEICSGLILRQKREPLFLDRIITYGEVWMSNVHERRENVMAAVWWSSFGVIHHHLVPFGGRMTAQMYFYHVTEMHKKLLQLRREMVEKQLVIMLHDTQLPYISLGAIRNLHQLGYEILPFPANSSDLLPTDYHFVPQLRLFMADRVCASDAQLEKCIVDFINSKDVHFYLSGIYDLIARWKKCFCASGDYFKT</sequence>
<name>A0ABR1BMF7_NECAM</name>
<feature type="region of interest" description="Disordered" evidence="1">
    <location>
        <begin position="572"/>
        <end position="612"/>
    </location>
</feature>
<feature type="compositionally biased region" description="Basic and acidic residues" evidence="1">
    <location>
        <begin position="388"/>
        <end position="397"/>
    </location>
</feature>
<organism evidence="3 4">
    <name type="scientific">Necator americanus</name>
    <name type="common">Human hookworm</name>
    <dbReference type="NCBI Taxonomy" id="51031"/>
    <lineage>
        <taxon>Eukaryota</taxon>
        <taxon>Metazoa</taxon>
        <taxon>Ecdysozoa</taxon>
        <taxon>Nematoda</taxon>
        <taxon>Chromadorea</taxon>
        <taxon>Rhabditida</taxon>
        <taxon>Rhabditina</taxon>
        <taxon>Rhabditomorpha</taxon>
        <taxon>Strongyloidea</taxon>
        <taxon>Ancylostomatidae</taxon>
        <taxon>Bunostominae</taxon>
        <taxon>Necator</taxon>
    </lineage>
</organism>
<feature type="compositionally biased region" description="Basic and acidic residues" evidence="1">
    <location>
        <begin position="1060"/>
        <end position="1069"/>
    </location>
</feature>
<accession>A0ABR1BMF7</accession>
<dbReference type="EMBL" id="JAVFWL010000001">
    <property type="protein sequence ID" value="KAK6726288.1"/>
    <property type="molecule type" value="Genomic_DNA"/>
</dbReference>
<keyword evidence="4" id="KW-1185">Reference proteome</keyword>
<feature type="compositionally biased region" description="Polar residues" evidence="1">
    <location>
        <begin position="363"/>
        <end position="372"/>
    </location>
</feature>
<dbReference type="Gene3D" id="1.10.10.1450">
    <property type="match status" value="1"/>
</dbReference>
<evidence type="ECO:0000313" key="4">
    <source>
        <dbReference type="Proteomes" id="UP001303046"/>
    </source>
</evidence>
<dbReference type="InterPro" id="IPR036397">
    <property type="entry name" value="RNaseH_sf"/>
</dbReference>
<dbReference type="InterPro" id="IPR001888">
    <property type="entry name" value="Transposase_1"/>
</dbReference>